<feature type="transmembrane region" description="Helical" evidence="1">
    <location>
        <begin position="244"/>
        <end position="265"/>
    </location>
</feature>
<sequence>MVAAHFTRRADVYNRGYGGYNSRWGRWILPQMLPQEHRKHLLVTLWFGANDASVPGEHAHVPLAEFEANMRAMVEHLLGRAIHILVITPPPVHAPTRLRYQLQKYGSKATGELERSTEIAGRYAGAIRDVCGSLGVRVVDVWSAMLSEGADTWPVFLGSTLPDGDGLHLSPDGQQYVGKLVLEAIENELGNVEELLPSELPRGRHIDPANWEMSIVQHQLKARKQQIGNGSLRESRGNFVADSITPSLIVGLLVGFGCGVLFVSWTRIVPPTADKAT</sequence>
<dbReference type="EMBL" id="HBEA01007530">
    <property type="protein sequence ID" value="CAD8256279.1"/>
    <property type="molecule type" value="Transcribed_RNA"/>
</dbReference>
<dbReference type="Gene3D" id="3.40.50.1110">
    <property type="entry name" value="SGNH hydrolase"/>
    <property type="match status" value="1"/>
</dbReference>
<dbReference type="InterPro" id="IPR036514">
    <property type="entry name" value="SGNH_hydro_sf"/>
</dbReference>
<dbReference type="PANTHER" id="PTHR14209:SF19">
    <property type="entry name" value="ISOAMYL ACETATE-HYDROLYZING ESTERASE 1 HOMOLOG"/>
    <property type="match status" value="1"/>
</dbReference>
<dbReference type="PANTHER" id="PTHR14209">
    <property type="entry name" value="ISOAMYL ACETATE-HYDROLYZING ESTERASE 1"/>
    <property type="match status" value="1"/>
</dbReference>
<protein>
    <recommendedName>
        <fullName evidence="2">SGNH hydrolase-type esterase domain-containing protein</fullName>
    </recommendedName>
</protein>
<proteinExistence type="predicted"/>
<keyword evidence="1" id="KW-1133">Transmembrane helix</keyword>
<dbReference type="Pfam" id="PF13472">
    <property type="entry name" value="Lipase_GDSL_2"/>
    <property type="match status" value="1"/>
</dbReference>
<name>A0A7R9U6G0_9STRA</name>
<evidence type="ECO:0000313" key="3">
    <source>
        <dbReference type="EMBL" id="CAD8256279.1"/>
    </source>
</evidence>
<gene>
    <name evidence="3" type="ORF">PPYR1160_LOCUS5771</name>
</gene>
<dbReference type="AlphaFoldDB" id="A0A7R9U6G0"/>
<keyword evidence="1" id="KW-0812">Transmembrane</keyword>
<evidence type="ECO:0000256" key="1">
    <source>
        <dbReference type="SAM" id="Phobius"/>
    </source>
</evidence>
<dbReference type="SUPFAM" id="SSF52266">
    <property type="entry name" value="SGNH hydrolase"/>
    <property type="match status" value="1"/>
</dbReference>
<organism evidence="3">
    <name type="scientific">Pinguiococcus pyrenoidosus</name>
    <dbReference type="NCBI Taxonomy" id="172671"/>
    <lineage>
        <taxon>Eukaryota</taxon>
        <taxon>Sar</taxon>
        <taxon>Stramenopiles</taxon>
        <taxon>Ochrophyta</taxon>
        <taxon>Pinguiophyceae</taxon>
        <taxon>Pinguiochrysidales</taxon>
        <taxon>Pinguiochrysidaceae</taxon>
        <taxon>Pinguiococcus</taxon>
    </lineage>
</organism>
<dbReference type="InterPro" id="IPR013830">
    <property type="entry name" value="SGNH_hydro"/>
</dbReference>
<keyword evidence="1" id="KW-0472">Membrane</keyword>
<feature type="domain" description="SGNH hydrolase-type esterase" evidence="2">
    <location>
        <begin position="4"/>
        <end position="175"/>
    </location>
</feature>
<reference evidence="3" key="1">
    <citation type="submission" date="2021-01" db="EMBL/GenBank/DDBJ databases">
        <authorList>
            <person name="Corre E."/>
            <person name="Pelletier E."/>
            <person name="Niang G."/>
            <person name="Scheremetjew M."/>
            <person name="Finn R."/>
            <person name="Kale V."/>
            <person name="Holt S."/>
            <person name="Cochrane G."/>
            <person name="Meng A."/>
            <person name="Brown T."/>
            <person name="Cohen L."/>
        </authorList>
    </citation>
    <scope>NUCLEOTIDE SEQUENCE</scope>
    <source>
        <strain evidence="3">CCMP2078</strain>
    </source>
</reference>
<dbReference type="CDD" id="cd01838">
    <property type="entry name" value="Isoamyl_acetate_hydrolase_like"/>
    <property type="match status" value="1"/>
</dbReference>
<evidence type="ECO:0000259" key="2">
    <source>
        <dbReference type="Pfam" id="PF13472"/>
    </source>
</evidence>
<accession>A0A7R9U6G0</accession>
<dbReference type="InterPro" id="IPR045136">
    <property type="entry name" value="Iah1-like"/>
</dbReference>